<keyword evidence="5" id="KW-1185">Reference proteome</keyword>
<dbReference type="PATRIC" id="fig|1440763.5.peg.3250"/>
<dbReference type="Pfam" id="PF05130">
    <property type="entry name" value="FlgN"/>
    <property type="match status" value="1"/>
</dbReference>
<reference evidence="5" key="1">
    <citation type="submission" date="2016-09" db="EMBL/GenBank/DDBJ databases">
        <authorList>
            <person name="Lysoe E."/>
        </authorList>
    </citation>
    <scope>NUCLEOTIDE SEQUENCE [LARGE SCALE GENOMIC DNA]</scope>
    <source>
        <strain evidence="5">LJ96T</strain>
    </source>
</reference>
<name>A0A0G9H8P2_9GAMM</name>
<dbReference type="SUPFAM" id="SSF140566">
    <property type="entry name" value="FlgN-like"/>
    <property type="match status" value="1"/>
</dbReference>
<evidence type="ECO:0000256" key="3">
    <source>
        <dbReference type="ARBA" id="ARBA00022795"/>
    </source>
</evidence>
<dbReference type="Proteomes" id="UP000182987">
    <property type="component" value="Chromosome"/>
</dbReference>
<dbReference type="EMBL" id="CP017480">
    <property type="protein sequence ID" value="APG02821.1"/>
    <property type="molecule type" value="Genomic_DNA"/>
</dbReference>
<proteinExistence type="inferred from homology"/>
<evidence type="ECO:0000256" key="1">
    <source>
        <dbReference type="ARBA" id="ARBA00002397"/>
    </source>
</evidence>
<keyword evidence="3" id="KW-1005">Bacterial flagellum biogenesis</keyword>
<dbReference type="STRING" id="1440763.BJI69_02110"/>
<protein>
    <submittedName>
        <fullName evidence="4">Uncharacterized protein</fullName>
    </submittedName>
</protein>
<dbReference type="Gene3D" id="1.20.58.300">
    <property type="entry name" value="FlgN-like"/>
    <property type="match status" value="1"/>
</dbReference>
<dbReference type="InterPro" id="IPR007809">
    <property type="entry name" value="FlgN-like"/>
</dbReference>
<accession>A0A0G9H8P2</accession>
<dbReference type="AlphaFoldDB" id="A0A0G9H8P2"/>
<dbReference type="InterPro" id="IPR036679">
    <property type="entry name" value="FlgN-like_sf"/>
</dbReference>
<gene>
    <name evidence="4" type="ORF">BJI69_02110</name>
</gene>
<evidence type="ECO:0000313" key="4">
    <source>
        <dbReference type="EMBL" id="APG02821.1"/>
    </source>
</evidence>
<evidence type="ECO:0000313" key="5">
    <source>
        <dbReference type="Proteomes" id="UP000182987"/>
    </source>
</evidence>
<comment type="similarity">
    <text evidence="2">Belongs to the FlgN family.</text>
</comment>
<organism evidence="4 5">
    <name type="scientific">Luteibacter rhizovicinus DSM 16549</name>
    <dbReference type="NCBI Taxonomy" id="1440763"/>
    <lineage>
        <taxon>Bacteria</taxon>
        <taxon>Pseudomonadati</taxon>
        <taxon>Pseudomonadota</taxon>
        <taxon>Gammaproteobacteria</taxon>
        <taxon>Lysobacterales</taxon>
        <taxon>Rhodanobacteraceae</taxon>
        <taxon>Luteibacter</taxon>
    </lineage>
</organism>
<dbReference type="RefSeq" id="WP_046968698.1">
    <property type="nucleotide sequence ID" value="NZ_CP017480.1"/>
</dbReference>
<dbReference type="OrthoDB" id="5734604at2"/>
<dbReference type="GO" id="GO:0044780">
    <property type="term" value="P:bacterial-type flagellum assembly"/>
    <property type="evidence" value="ECO:0007669"/>
    <property type="project" value="InterPro"/>
</dbReference>
<dbReference type="KEGG" id="lrz:BJI69_02110"/>
<sequence>MTHPLDSDFDTAVRAVMGDLAREVDALHATLIDERMALDQADTHALDTVSRAKGKLLDRIEKLDAERRHLGDAAGVDTLNDARWTHTIERLVECRKLNEVNGRIVGQRIGHVRQALALLAGDSPGGSTYGPKGDTARVKLRSATIAQV</sequence>
<comment type="function">
    <text evidence="1">Required for the efficient initiation of filament assembly.</text>
</comment>
<evidence type="ECO:0000256" key="2">
    <source>
        <dbReference type="ARBA" id="ARBA00007703"/>
    </source>
</evidence>